<dbReference type="PROSITE" id="PS50109">
    <property type="entry name" value="HIS_KIN"/>
    <property type="match status" value="1"/>
</dbReference>
<evidence type="ECO:0000256" key="10">
    <source>
        <dbReference type="RuleBase" id="RU366032"/>
    </source>
</evidence>
<keyword evidence="4 10" id="KW-0808">Transferase</keyword>
<reference evidence="12 13" key="1">
    <citation type="journal article" date="2016" name="Proc. Natl. Acad. Sci. U.S.A.">
        <title>Comparative genomics of biotechnologically important yeasts.</title>
        <authorList>
            <person name="Riley R."/>
            <person name="Haridas S."/>
            <person name="Wolfe K.H."/>
            <person name="Lopes M.R."/>
            <person name="Hittinger C.T."/>
            <person name="Goeker M."/>
            <person name="Salamov A.A."/>
            <person name="Wisecaver J.H."/>
            <person name="Long T.M."/>
            <person name="Calvey C.H."/>
            <person name="Aerts A.L."/>
            <person name="Barry K.W."/>
            <person name="Choi C."/>
            <person name="Clum A."/>
            <person name="Coughlan A.Y."/>
            <person name="Deshpande S."/>
            <person name="Douglass A.P."/>
            <person name="Hanson S.J."/>
            <person name="Klenk H.-P."/>
            <person name="LaButti K.M."/>
            <person name="Lapidus A."/>
            <person name="Lindquist E.A."/>
            <person name="Lipzen A.M."/>
            <person name="Meier-Kolthoff J.P."/>
            <person name="Ohm R.A."/>
            <person name="Otillar R.P."/>
            <person name="Pangilinan J.L."/>
            <person name="Peng Y."/>
            <person name="Rokas A."/>
            <person name="Rosa C.A."/>
            <person name="Scheuner C."/>
            <person name="Sibirny A.A."/>
            <person name="Slot J.C."/>
            <person name="Stielow J.B."/>
            <person name="Sun H."/>
            <person name="Kurtzman C.P."/>
            <person name="Blackwell M."/>
            <person name="Grigoriev I.V."/>
            <person name="Jeffries T.W."/>
        </authorList>
    </citation>
    <scope>NUCLEOTIDE SEQUENCE [LARGE SCALE GENOMIC DNA]</scope>
    <source>
        <strain evidence="13">ATCC 58044 / CBS 1984 / NCYC 433 / NRRL Y-366-8</strain>
    </source>
</reference>
<dbReference type="GO" id="GO:0010906">
    <property type="term" value="P:regulation of glucose metabolic process"/>
    <property type="evidence" value="ECO:0007669"/>
    <property type="project" value="TreeGrafter"/>
</dbReference>
<evidence type="ECO:0000256" key="1">
    <source>
        <dbReference type="ARBA" id="ARBA00004305"/>
    </source>
</evidence>
<keyword evidence="8" id="KW-0809">Transit peptide</keyword>
<evidence type="ECO:0000313" key="13">
    <source>
        <dbReference type="Proteomes" id="UP000094112"/>
    </source>
</evidence>
<name>A0A1E3P8F7_WICAA</name>
<dbReference type="GO" id="GO:1901524">
    <property type="term" value="P:regulation of mitophagy"/>
    <property type="evidence" value="ECO:0007669"/>
    <property type="project" value="EnsemblFungi"/>
</dbReference>
<keyword evidence="9 10" id="KW-0496">Mitochondrion</keyword>
<evidence type="ECO:0000256" key="2">
    <source>
        <dbReference type="ARBA" id="ARBA00006155"/>
    </source>
</evidence>
<dbReference type="Gene3D" id="3.30.565.10">
    <property type="entry name" value="Histidine kinase-like ATPase, C-terminal domain"/>
    <property type="match status" value="1"/>
</dbReference>
<dbReference type="GO" id="GO:0004740">
    <property type="term" value="F:pyruvate dehydrogenase (acetyl-transferring) kinase activity"/>
    <property type="evidence" value="ECO:0007669"/>
    <property type="project" value="EnsemblFungi"/>
</dbReference>
<comment type="similarity">
    <text evidence="2 10">Belongs to the PDK/BCKDK protein kinase family.</text>
</comment>
<dbReference type="OrthoDB" id="3264224at2759"/>
<dbReference type="PRINTS" id="PR00344">
    <property type="entry name" value="BCTRLSENSOR"/>
</dbReference>
<keyword evidence="6 10" id="KW-0418">Kinase</keyword>
<evidence type="ECO:0000259" key="11">
    <source>
        <dbReference type="PROSITE" id="PS50109"/>
    </source>
</evidence>
<dbReference type="Pfam" id="PF10436">
    <property type="entry name" value="BCDHK_Adom3"/>
    <property type="match status" value="1"/>
</dbReference>
<evidence type="ECO:0000256" key="4">
    <source>
        <dbReference type="ARBA" id="ARBA00022679"/>
    </source>
</evidence>
<dbReference type="GO" id="GO:0065003">
    <property type="term" value="P:protein-containing complex assembly"/>
    <property type="evidence" value="ECO:0007669"/>
    <property type="project" value="EnsemblFungi"/>
</dbReference>
<dbReference type="InterPro" id="IPR004358">
    <property type="entry name" value="Sig_transdc_His_kin-like_C"/>
</dbReference>
<dbReference type="GO" id="GO:0005524">
    <property type="term" value="F:ATP binding"/>
    <property type="evidence" value="ECO:0007669"/>
    <property type="project" value="UniProtKB-UniRule"/>
</dbReference>
<dbReference type="RefSeq" id="XP_019040896.1">
    <property type="nucleotide sequence ID" value="XM_019181102.1"/>
</dbReference>
<dbReference type="SUPFAM" id="SSF55874">
    <property type="entry name" value="ATPase domain of HSP90 chaperone/DNA topoisomerase II/histidine kinase"/>
    <property type="match status" value="1"/>
</dbReference>
<dbReference type="EC" id="2.7.11.-" evidence="10"/>
<protein>
    <recommendedName>
        <fullName evidence="10">Protein-serine/threonine kinase</fullName>
        <ecNumber evidence="10">2.7.11.-</ecNumber>
    </recommendedName>
</protein>
<dbReference type="Gene3D" id="1.20.140.20">
    <property type="entry name" value="Alpha-ketoacid/pyruvate dehydrogenase kinase, N-terminal domain"/>
    <property type="match status" value="1"/>
</dbReference>
<dbReference type="InterPro" id="IPR005467">
    <property type="entry name" value="His_kinase_dom"/>
</dbReference>
<evidence type="ECO:0000256" key="7">
    <source>
        <dbReference type="ARBA" id="ARBA00022840"/>
    </source>
</evidence>
<dbReference type="PANTHER" id="PTHR11947:SF20">
    <property type="entry name" value="[3-METHYL-2-OXOBUTANOATE DEHYDROGENASE [LIPOAMIDE]] KINASE, MITOCHONDRIAL"/>
    <property type="match status" value="1"/>
</dbReference>
<evidence type="ECO:0000256" key="9">
    <source>
        <dbReference type="ARBA" id="ARBA00023128"/>
    </source>
</evidence>
<dbReference type="Proteomes" id="UP000094112">
    <property type="component" value="Unassembled WGS sequence"/>
</dbReference>
<dbReference type="Pfam" id="PF02518">
    <property type="entry name" value="HATPase_c"/>
    <property type="match status" value="1"/>
</dbReference>
<keyword evidence="5 10" id="KW-0547">Nucleotide-binding</keyword>
<organism evidence="12 13">
    <name type="scientific">Wickerhamomyces anomalus (strain ATCC 58044 / CBS 1984 / NCYC 433 / NRRL Y-366-8)</name>
    <name type="common">Yeast</name>
    <name type="synonym">Hansenula anomala</name>
    <dbReference type="NCBI Taxonomy" id="683960"/>
    <lineage>
        <taxon>Eukaryota</taxon>
        <taxon>Fungi</taxon>
        <taxon>Dikarya</taxon>
        <taxon>Ascomycota</taxon>
        <taxon>Saccharomycotina</taxon>
        <taxon>Saccharomycetes</taxon>
        <taxon>Phaffomycetales</taxon>
        <taxon>Wickerhamomycetaceae</taxon>
        <taxon>Wickerhamomyces</taxon>
    </lineage>
</organism>
<keyword evidence="7 10" id="KW-0067">ATP-binding</keyword>
<evidence type="ECO:0000313" key="12">
    <source>
        <dbReference type="EMBL" id="ODQ61689.1"/>
    </source>
</evidence>
<keyword evidence="13" id="KW-1185">Reference proteome</keyword>
<dbReference type="InterPro" id="IPR018955">
    <property type="entry name" value="BCDHK/PDK_N"/>
</dbReference>
<comment type="subcellular location">
    <subcellularLocation>
        <location evidence="1 10">Mitochondrion matrix</location>
    </subcellularLocation>
</comment>
<dbReference type="PANTHER" id="PTHR11947">
    <property type="entry name" value="PYRUVATE DEHYDROGENASE KINASE"/>
    <property type="match status" value="1"/>
</dbReference>
<keyword evidence="3" id="KW-0597">Phosphoprotein</keyword>
<sequence length="386" mass="43764">MLKYRSIIRTLSTTSPLKTSHKPSSPRPSLSFEKEYNIRSSLEHLITDYSGKTIPQITLDSLINISKKDISTNAIATINYLTIFNTKRLAAFRALPYLVVLNPHISETYQLYLKSLEILLSIDQSEYKNFDKIHNSLLYYSEIHKDAIPSLSKGFQEVSKFFPKGKIVDFLNLHFYDKINMETITNNYINLINKPENHIGVLNTKLNVSEMLQTWAGLVNDMAFIKYYKQVPIQIDFGQDVEFPYIGIHLEYIFTEILKNSIRANIESGNGDKPIKITIVSNSISSNRKNLSIRFRDDGGGIPPEVEKNVFDYSFTTVEKHEEDKIGMNTNSMPGESVENIAGMGYGLPLTKAYVELFGGNLELQSIYGLGTDVYIELIGPDTSLL</sequence>
<dbReference type="STRING" id="683960.A0A1E3P8F7"/>
<proteinExistence type="inferred from homology"/>
<dbReference type="InterPro" id="IPR039028">
    <property type="entry name" value="BCKD/PDK"/>
</dbReference>
<gene>
    <name evidence="12" type="ORF">WICANDRAFT_25095</name>
</gene>
<dbReference type="SUPFAM" id="SSF69012">
    <property type="entry name" value="alpha-ketoacid dehydrogenase kinase, N-terminal domain"/>
    <property type="match status" value="1"/>
</dbReference>
<dbReference type="InterPro" id="IPR003594">
    <property type="entry name" value="HATPase_dom"/>
</dbReference>
<evidence type="ECO:0000256" key="8">
    <source>
        <dbReference type="ARBA" id="ARBA00022946"/>
    </source>
</evidence>
<dbReference type="InterPro" id="IPR036784">
    <property type="entry name" value="AK/P_DHK_N_sf"/>
</dbReference>
<feature type="domain" description="Histidine kinase" evidence="11">
    <location>
        <begin position="250"/>
        <end position="382"/>
    </location>
</feature>
<dbReference type="GeneID" id="30198348"/>
<evidence type="ECO:0000256" key="6">
    <source>
        <dbReference type="ARBA" id="ARBA00022777"/>
    </source>
</evidence>
<dbReference type="AlphaFoldDB" id="A0A1E3P8F7"/>
<dbReference type="SMART" id="SM00387">
    <property type="entry name" value="HATPase_c"/>
    <property type="match status" value="1"/>
</dbReference>
<evidence type="ECO:0000256" key="3">
    <source>
        <dbReference type="ARBA" id="ARBA00022553"/>
    </source>
</evidence>
<dbReference type="InterPro" id="IPR036890">
    <property type="entry name" value="HATPase_C_sf"/>
</dbReference>
<dbReference type="EMBL" id="KV454208">
    <property type="protein sequence ID" value="ODQ61689.1"/>
    <property type="molecule type" value="Genomic_DNA"/>
</dbReference>
<dbReference type="GO" id="GO:0005759">
    <property type="term" value="C:mitochondrial matrix"/>
    <property type="evidence" value="ECO:0007669"/>
    <property type="project" value="UniProtKB-SubCell"/>
</dbReference>
<accession>A0A1E3P8F7</accession>
<evidence type="ECO:0000256" key="5">
    <source>
        <dbReference type="ARBA" id="ARBA00022741"/>
    </source>
</evidence>